<comment type="caution">
    <text evidence="1">The sequence shown here is derived from an EMBL/GenBank/DDBJ whole genome shotgun (WGS) entry which is preliminary data.</text>
</comment>
<name>A0A8I1B5V1_BURCE</name>
<protein>
    <submittedName>
        <fullName evidence="1">Phosphoserine phosphatase SerB</fullName>
    </submittedName>
</protein>
<dbReference type="EMBL" id="JAEDXG010000402">
    <property type="protein sequence ID" value="MBH9702981.1"/>
    <property type="molecule type" value="Genomic_DNA"/>
</dbReference>
<dbReference type="Proteomes" id="UP000645612">
    <property type="component" value="Unassembled WGS sequence"/>
</dbReference>
<evidence type="ECO:0000313" key="1">
    <source>
        <dbReference type="EMBL" id="MBH9702981.1"/>
    </source>
</evidence>
<gene>
    <name evidence="1" type="ORF">JAO13_41945</name>
</gene>
<accession>A0A8I1B5V1</accession>
<feature type="non-terminal residue" evidence="1">
    <location>
        <position position="1"/>
    </location>
</feature>
<dbReference type="AlphaFoldDB" id="A0A8I1B5V1"/>
<organism evidence="1 2">
    <name type="scientific">Burkholderia cepacia</name>
    <name type="common">Pseudomonas cepacia</name>
    <dbReference type="NCBI Taxonomy" id="292"/>
    <lineage>
        <taxon>Bacteria</taxon>
        <taxon>Pseudomonadati</taxon>
        <taxon>Pseudomonadota</taxon>
        <taxon>Betaproteobacteria</taxon>
        <taxon>Burkholderiales</taxon>
        <taxon>Burkholderiaceae</taxon>
        <taxon>Burkholderia</taxon>
        <taxon>Burkholderia cepacia complex</taxon>
    </lineage>
</organism>
<evidence type="ECO:0000313" key="2">
    <source>
        <dbReference type="Proteomes" id="UP000645612"/>
    </source>
</evidence>
<reference evidence="1" key="1">
    <citation type="submission" date="2020-12" db="EMBL/GenBank/DDBJ databases">
        <title>Burkholderia cepacia complex in Mexico.</title>
        <authorList>
            <person name="Estrada P."/>
        </authorList>
    </citation>
    <scope>NUCLEOTIDE SEQUENCE</scope>
    <source>
        <strain evidence="1">871</strain>
    </source>
</reference>
<sequence length="38" mass="3948">GLSVAYHAKPAVRREARVAIDQGGLDQLLKLFGAGAPT</sequence>
<proteinExistence type="predicted"/>